<comment type="caution">
    <text evidence="17">The sequence shown here is derived from an EMBL/GenBank/DDBJ whole genome shotgun (WGS) entry which is preliminary data.</text>
</comment>
<dbReference type="OrthoDB" id="9766847at2"/>
<dbReference type="Pfam" id="PF03717">
    <property type="entry name" value="PBP_dimer"/>
    <property type="match status" value="1"/>
</dbReference>
<dbReference type="SUPFAM" id="SSF56519">
    <property type="entry name" value="Penicillin binding protein dimerisation domain"/>
    <property type="match status" value="1"/>
</dbReference>
<name>A0A5C6RPK3_9FLAO</name>
<dbReference type="PANTHER" id="PTHR30627:SF2">
    <property type="entry name" value="PEPTIDOGLYCAN D,D-TRANSPEPTIDASE MRDA"/>
    <property type="match status" value="1"/>
</dbReference>
<feature type="domain" description="Penicillin-binding protein transpeptidase" evidence="15">
    <location>
        <begin position="252"/>
        <end position="578"/>
    </location>
</feature>
<keyword evidence="13" id="KW-0961">Cell wall biogenesis/degradation</keyword>
<dbReference type="GO" id="GO:0009252">
    <property type="term" value="P:peptidoglycan biosynthetic process"/>
    <property type="evidence" value="ECO:0007669"/>
    <property type="project" value="UniProtKB-KW"/>
</dbReference>
<dbReference type="InterPro" id="IPR036138">
    <property type="entry name" value="PBP_dimer_sf"/>
</dbReference>
<evidence type="ECO:0000256" key="3">
    <source>
        <dbReference type="ARBA" id="ARBA00022475"/>
    </source>
</evidence>
<dbReference type="GO" id="GO:0006508">
    <property type="term" value="P:proteolysis"/>
    <property type="evidence" value="ECO:0007669"/>
    <property type="project" value="UniProtKB-KW"/>
</dbReference>
<dbReference type="EC" id="3.4.16.4" evidence="17"/>
<dbReference type="InterPro" id="IPR012338">
    <property type="entry name" value="Beta-lactam/transpept-like"/>
</dbReference>
<dbReference type="GO" id="GO:0071972">
    <property type="term" value="F:peptidoglycan L,D-transpeptidase activity"/>
    <property type="evidence" value="ECO:0007669"/>
    <property type="project" value="TreeGrafter"/>
</dbReference>
<dbReference type="GO" id="GO:0008658">
    <property type="term" value="F:penicillin binding"/>
    <property type="evidence" value="ECO:0007669"/>
    <property type="project" value="InterPro"/>
</dbReference>
<keyword evidence="10" id="KW-0573">Peptidoglycan synthesis</keyword>
<dbReference type="InterPro" id="IPR001460">
    <property type="entry name" value="PCN-bd_Tpept"/>
</dbReference>
<proteinExistence type="predicted"/>
<evidence type="ECO:0000256" key="8">
    <source>
        <dbReference type="ARBA" id="ARBA00022801"/>
    </source>
</evidence>
<keyword evidence="4" id="KW-0997">Cell inner membrane</keyword>
<dbReference type="Gene3D" id="3.90.1310.10">
    <property type="entry name" value="Penicillin-binding protein 2a (Domain 2)"/>
    <property type="match status" value="1"/>
</dbReference>
<dbReference type="Gene3D" id="3.30.1390.30">
    <property type="entry name" value="Penicillin-binding protein 2a, domain 3"/>
    <property type="match status" value="1"/>
</dbReference>
<evidence type="ECO:0000256" key="5">
    <source>
        <dbReference type="ARBA" id="ARBA00022645"/>
    </source>
</evidence>
<organism evidence="17 18">
    <name type="scientific">Vicingus serpentipes</name>
    <dbReference type="NCBI Taxonomy" id="1926625"/>
    <lineage>
        <taxon>Bacteria</taxon>
        <taxon>Pseudomonadati</taxon>
        <taxon>Bacteroidota</taxon>
        <taxon>Flavobacteriia</taxon>
        <taxon>Flavobacteriales</taxon>
        <taxon>Vicingaceae</taxon>
        <taxon>Vicingus</taxon>
    </lineage>
</organism>
<dbReference type="Gene3D" id="3.40.710.10">
    <property type="entry name" value="DD-peptidase/beta-lactamase superfamily"/>
    <property type="match status" value="1"/>
</dbReference>
<evidence type="ECO:0000256" key="6">
    <source>
        <dbReference type="ARBA" id="ARBA00022670"/>
    </source>
</evidence>
<dbReference type="GO" id="GO:0071555">
    <property type="term" value="P:cell wall organization"/>
    <property type="evidence" value="ECO:0007669"/>
    <property type="project" value="UniProtKB-KW"/>
</dbReference>
<evidence type="ECO:0000259" key="15">
    <source>
        <dbReference type="Pfam" id="PF00905"/>
    </source>
</evidence>
<dbReference type="GO" id="GO:0008360">
    <property type="term" value="P:regulation of cell shape"/>
    <property type="evidence" value="ECO:0007669"/>
    <property type="project" value="UniProtKB-KW"/>
</dbReference>
<feature type="transmembrane region" description="Helical" evidence="14">
    <location>
        <begin position="9"/>
        <end position="27"/>
    </location>
</feature>
<dbReference type="SUPFAM" id="SSF56601">
    <property type="entry name" value="beta-lactamase/transpeptidase-like"/>
    <property type="match status" value="1"/>
</dbReference>
<protein>
    <submittedName>
        <fullName evidence="17">Penicillin-binding protein 2</fullName>
        <ecNumber evidence="17">3.4.16.4</ecNumber>
    </submittedName>
</protein>
<evidence type="ECO:0000256" key="12">
    <source>
        <dbReference type="ARBA" id="ARBA00023136"/>
    </source>
</evidence>
<keyword evidence="5 17" id="KW-0121">Carboxypeptidase</keyword>
<gene>
    <name evidence="17" type="primary">mrdA</name>
    <name evidence="17" type="ORF">FRY74_10790</name>
</gene>
<keyword evidence="8 17" id="KW-0378">Hydrolase</keyword>
<dbReference type="InterPro" id="IPR005311">
    <property type="entry name" value="PBP_dimer"/>
</dbReference>
<feature type="domain" description="Penicillin-binding protein dimerisation" evidence="16">
    <location>
        <begin position="50"/>
        <end position="212"/>
    </location>
</feature>
<keyword evidence="6" id="KW-0645">Protease</keyword>
<sequence length="607" mass="68251">MNNLSNRKFTIGLIFLVIGFIFLIRLFNVQVLNDKYKLDSDHNVLREIVQYPARGLIYDRNGLLLVYNEAAYDLMVIPKQVEEMDTIAFCELLGVSKENFIQKYTKARNYSRYKPSVFEKEISSEEYAKIQEKLYEYPGFFVQTRTLRKYPRKSAAHILGYIGEVNQSDIEGNKYYKSGDYIGKSGIELSYEELLRGKRGVKRILVDVHNREKGSFNGGLSDTMAVTGQTIFTTIDAELQEYGELLMGNKKGSIVAIEPETGEILALVSAPAYDPNKLVGRDVKKNYPILLNDEVKPLFNRALMASYPPGSTFKIIQALIGMQEGVITENTGFPCIKSYVGCHNHPAATNVSSSVKMSCNPYYYSVFKRILMQGKSKSIFKDSEIGLANWNLKVKKFGLGLRLQTDLPAIKSGYIPDVKFYNKWYGEGRWAFSTIYSLSIGQGEIGVIPLQMANLSAIIANRGYYYTPHLMKEVKGQDTIPFIFKIKNDVGIDAKYFDPILDGMQRVVEEAGGTARRAKIDSVEVCGKTGTAQNPHGEDHSIFMAFAPKNNPKIAIAVYIENAGFGGTWAAPIASLMMEKYLHDTIADPLKEKRILEANLMDVVQKK</sequence>
<keyword evidence="11 14" id="KW-1133">Transmembrane helix</keyword>
<evidence type="ECO:0000256" key="10">
    <source>
        <dbReference type="ARBA" id="ARBA00022984"/>
    </source>
</evidence>
<keyword evidence="7 14" id="KW-0812">Transmembrane</keyword>
<evidence type="ECO:0000256" key="9">
    <source>
        <dbReference type="ARBA" id="ARBA00022960"/>
    </source>
</evidence>
<evidence type="ECO:0000256" key="11">
    <source>
        <dbReference type="ARBA" id="ARBA00022989"/>
    </source>
</evidence>
<dbReference type="Pfam" id="PF00905">
    <property type="entry name" value="Transpeptidase"/>
    <property type="match status" value="1"/>
</dbReference>
<keyword evidence="3" id="KW-1003">Cell membrane</keyword>
<evidence type="ECO:0000259" key="16">
    <source>
        <dbReference type="Pfam" id="PF03717"/>
    </source>
</evidence>
<dbReference type="AlphaFoldDB" id="A0A5C6RPK3"/>
<dbReference type="InterPro" id="IPR050515">
    <property type="entry name" value="Beta-lactam/transpept"/>
</dbReference>
<dbReference type="NCBIfam" id="TIGR03423">
    <property type="entry name" value="pbp2_mrdA"/>
    <property type="match status" value="1"/>
</dbReference>
<evidence type="ECO:0000313" key="17">
    <source>
        <dbReference type="EMBL" id="TXB64271.1"/>
    </source>
</evidence>
<reference evidence="17 18" key="1">
    <citation type="submission" date="2019-08" db="EMBL/GenBank/DDBJ databases">
        <title>Genome of Vicingus serpentipes NCIMB 15042.</title>
        <authorList>
            <person name="Bowman J.P."/>
        </authorList>
    </citation>
    <scope>NUCLEOTIDE SEQUENCE [LARGE SCALE GENOMIC DNA]</scope>
    <source>
        <strain evidence="17 18">NCIMB 15042</strain>
    </source>
</reference>
<dbReference type="RefSeq" id="WP_147101435.1">
    <property type="nucleotide sequence ID" value="NZ_VOOS01000005.1"/>
</dbReference>
<keyword evidence="12 14" id="KW-0472">Membrane</keyword>
<evidence type="ECO:0000313" key="18">
    <source>
        <dbReference type="Proteomes" id="UP000321721"/>
    </source>
</evidence>
<keyword evidence="9" id="KW-0133">Cell shape</keyword>
<dbReference type="GO" id="GO:0005886">
    <property type="term" value="C:plasma membrane"/>
    <property type="evidence" value="ECO:0007669"/>
    <property type="project" value="UniProtKB-SubCell"/>
</dbReference>
<evidence type="ECO:0000256" key="1">
    <source>
        <dbReference type="ARBA" id="ARBA00004167"/>
    </source>
</evidence>
<comment type="subcellular location">
    <subcellularLocation>
        <location evidence="2">Cell membrane</location>
    </subcellularLocation>
    <subcellularLocation>
        <location evidence="1">Membrane</location>
        <topology evidence="1">Single-pass membrane protein</topology>
    </subcellularLocation>
</comment>
<evidence type="ECO:0000256" key="2">
    <source>
        <dbReference type="ARBA" id="ARBA00004236"/>
    </source>
</evidence>
<dbReference type="Proteomes" id="UP000321721">
    <property type="component" value="Unassembled WGS sequence"/>
</dbReference>
<dbReference type="InterPro" id="IPR017790">
    <property type="entry name" value="Penicillin-binding_protein_2"/>
</dbReference>
<keyword evidence="18" id="KW-1185">Reference proteome</keyword>
<accession>A0A5C6RPK3</accession>
<dbReference type="PANTHER" id="PTHR30627">
    <property type="entry name" value="PEPTIDOGLYCAN D,D-TRANSPEPTIDASE"/>
    <property type="match status" value="1"/>
</dbReference>
<dbReference type="GO" id="GO:0009002">
    <property type="term" value="F:serine-type D-Ala-D-Ala carboxypeptidase activity"/>
    <property type="evidence" value="ECO:0007669"/>
    <property type="project" value="UniProtKB-EC"/>
</dbReference>
<evidence type="ECO:0000256" key="4">
    <source>
        <dbReference type="ARBA" id="ARBA00022519"/>
    </source>
</evidence>
<evidence type="ECO:0000256" key="14">
    <source>
        <dbReference type="SAM" id="Phobius"/>
    </source>
</evidence>
<evidence type="ECO:0000256" key="7">
    <source>
        <dbReference type="ARBA" id="ARBA00022692"/>
    </source>
</evidence>
<evidence type="ECO:0000256" key="13">
    <source>
        <dbReference type="ARBA" id="ARBA00023316"/>
    </source>
</evidence>
<dbReference type="EMBL" id="VOOS01000005">
    <property type="protein sequence ID" value="TXB64271.1"/>
    <property type="molecule type" value="Genomic_DNA"/>
</dbReference>